<dbReference type="InterPro" id="IPR050346">
    <property type="entry name" value="FMO-like"/>
</dbReference>
<evidence type="ECO:0000256" key="1">
    <source>
        <dbReference type="ARBA" id="ARBA00022630"/>
    </source>
</evidence>
<feature type="region of interest" description="Disordered" evidence="4">
    <location>
        <begin position="423"/>
        <end position="442"/>
    </location>
</feature>
<gene>
    <name evidence="5" type="ORF">TRUGW13939_02165</name>
</gene>
<dbReference type="Pfam" id="PF13738">
    <property type="entry name" value="Pyr_redox_3"/>
    <property type="match status" value="1"/>
</dbReference>
<feature type="compositionally biased region" description="Polar residues" evidence="4">
    <location>
        <begin position="431"/>
        <end position="442"/>
    </location>
</feature>
<evidence type="ECO:0000256" key="4">
    <source>
        <dbReference type="SAM" id="MobiDB-lite"/>
    </source>
</evidence>
<dbReference type="GeneID" id="55989674"/>
<name>A0A7H8QPI9_TALRU</name>
<keyword evidence="3" id="KW-0560">Oxidoreductase</keyword>
<accession>A0A7H8QPI9</accession>
<proteinExistence type="predicted"/>
<dbReference type="SUPFAM" id="SSF51905">
    <property type="entry name" value="FAD/NAD(P)-binding domain"/>
    <property type="match status" value="2"/>
</dbReference>
<evidence type="ECO:0000313" key="6">
    <source>
        <dbReference type="Proteomes" id="UP000509510"/>
    </source>
</evidence>
<keyword evidence="6" id="KW-1185">Reference proteome</keyword>
<organism evidence="5 6">
    <name type="scientific">Talaromyces rugulosus</name>
    <name type="common">Penicillium rugulosum</name>
    <dbReference type="NCBI Taxonomy" id="121627"/>
    <lineage>
        <taxon>Eukaryota</taxon>
        <taxon>Fungi</taxon>
        <taxon>Dikarya</taxon>
        <taxon>Ascomycota</taxon>
        <taxon>Pezizomycotina</taxon>
        <taxon>Eurotiomycetes</taxon>
        <taxon>Eurotiomycetidae</taxon>
        <taxon>Eurotiales</taxon>
        <taxon>Trichocomaceae</taxon>
        <taxon>Talaromyces</taxon>
        <taxon>Talaromyces sect. Islandici</taxon>
    </lineage>
</organism>
<evidence type="ECO:0000256" key="2">
    <source>
        <dbReference type="ARBA" id="ARBA00022827"/>
    </source>
</evidence>
<dbReference type="GO" id="GO:0016491">
    <property type="term" value="F:oxidoreductase activity"/>
    <property type="evidence" value="ECO:0007669"/>
    <property type="project" value="UniProtKB-KW"/>
</dbReference>
<dbReference type="Gene3D" id="3.50.50.60">
    <property type="entry name" value="FAD/NAD(P)-binding domain"/>
    <property type="match status" value="2"/>
</dbReference>
<dbReference type="EMBL" id="CP055898">
    <property type="protein sequence ID" value="QKX55073.1"/>
    <property type="molecule type" value="Genomic_DNA"/>
</dbReference>
<dbReference type="InterPro" id="IPR036188">
    <property type="entry name" value="FAD/NAD-bd_sf"/>
</dbReference>
<reference evidence="6" key="1">
    <citation type="submission" date="2020-06" db="EMBL/GenBank/DDBJ databases">
        <title>A chromosome-scale genome assembly of Talaromyces rugulosus W13939.</title>
        <authorList>
            <person name="Wang B."/>
            <person name="Guo L."/>
            <person name="Ye K."/>
            <person name="Wang L."/>
        </authorList>
    </citation>
    <scope>NUCLEOTIDE SEQUENCE [LARGE SCALE GENOMIC DNA]</scope>
    <source>
        <strain evidence="6">W13939</strain>
    </source>
</reference>
<keyword evidence="2" id="KW-0274">FAD</keyword>
<keyword evidence="1" id="KW-0285">Flavoprotein</keyword>
<dbReference type="Proteomes" id="UP000509510">
    <property type="component" value="Chromosome I"/>
</dbReference>
<protein>
    <recommendedName>
        <fullName evidence="7">FAD/NAD(P)-binding domain-containing protein</fullName>
    </recommendedName>
</protein>
<dbReference type="AlphaFoldDB" id="A0A7H8QPI9"/>
<sequence>MENQKIDEELDLVVVGGGIGGICALKTYLTVNPSSSAALLDNRVSLGGVWARERLYTGIKTNNVLGGYEFSDFAMDGKKFNVGYDQHIPGEVVHEYLEAYCEKFGLGEYIRLGQMVESIARDDSNSSGDNDGNSSWVVQVKNDKTTTNIRTKKLIMATGLTSQPYMPKINGQESFQRPLFHFVDLKAHQPELLNDENQRITVFGSAKSAFDAAYLLADSGLSVDMIIRASGHGPAHMAPPRVTPLKKLIERLVNVRLLTWFSPCIWGGEADGYSLIRRALHGTWLGRKIVDGFWWILGNDMKTLNSYDAHPETAKLKPWVSTMWIASGLGIFNYDGDVLDMVRRGKIKVHIADIDFLSEGQVHLSNGQNLPSDAMVCCTGWDARPNIKFLPDGVETQLGLPTSLDSLPQETLQNADAHVLNQLPRLKDQPKNSNQQLDLKSEGSSSYRPLRLYRFMVPCSPHLASSRSIVFVGMAMTVSTMMITQAQALWAVAYLNDTLDLPTQTDMQWATALHTQFCKLRYGVGANGKRVPDFVFDAVPYIDMLLNDLGLSGKRKESRLKEWFEPYVVGDYKGIVEEYLQKMKADKKHV</sequence>
<dbReference type="OrthoDB" id="2915840at2759"/>
<evidence type="ECO:0000256" key="3">
    <source>
        <dbReference type="ARBA" id="ARBA00023002"/>
    </source>
</evidence>
<dbReference type="PANTHER" id="PTHR23023">
    <property type="entry name" value="DIMETHYLANILINE MONOOXYGENASE"/>
    <property type="match status" value="1"/>
</dbReference>
<evidence type="ECO:0008006" key="7">
    <source>
        <dbReference type="Google" id="ProtNLM"/>
    </source>
</evidence>
<evidence type="ECO:0000313" key="5">
    <source>
        <dbReference type="EMBL" id="QKX55073.1"/>
    </source>
</evidence>
<dbReference type="RefSeq" id="XP_035341252.1">
    <property type="nucleotide sequence ID" value="XM_035485359.1"/>
</dbReference>
<dbReference type="KEGG" id="trg:TRUGW13939_02165"/>